<evidence type="ECO:0000313" key="3">
    <source>
        <dbReference type="Proteomes" id="UP000251075"/>
    </source>
</evidence>
<organism evidence="2 3">
    <name type="scientific">Paramagnetospirillum kuznetsovii</name>
    <dbReference type="NCBI Taxonomy" id="2053833"/>
    <lineage>
        <taxon>Bacteria</taxon>
        <taxon>Pseudomonadati</taxon>
        <taxon>Pseudomonadota</taxon>
        <taxon>Alphaproteobacteria</taxon>
        <taxon>Rhodospirillales</taxon>
        <taxon>Magnetospirillaceae</taxon>
        <taxon>Paramagnetospirillum</taxon>
    </lineage>
</organism>
<evidence type="ECO:0000313" key="2">
    <source>
        <dbReference type="EMBL" id="RAU20053.1"/>
    </source>
</evidence>
<dbReference type="SMART" id="SM01034">
    <property type="entry name" value="BLUF"/>
    <property type="match status" value="1"/>
</dbReference>
<dbReference type="OrthoDB" id="196105at2"/>
<accession>A0A364NSI2</accession>
<gene>
    <name evidence="2" type="ORF">CU669_20470</name>
</gene>
<name>A0A364NSI2_9PROT</name>
<keyword evidence="3" id="KW-1185">Reference proteome</keyword>
<dbReference type="EMBL" id="PGTO01000040">
    <property type="protein sequence ID" value="RAU20053.1"/>
    <property type="molecule type" value="Genomic_DNA"/>
</dbReference>
<dbReference type="InterPro" id="IPR036046">
    <property type="entry name" value="Acylphosphatase-like_dom_sf"/>
</dbReference>
<feature type="domain" description="BLUF" evidence="1">
    <location>
        <begin position="1"/>
        <end position="92"/>
    </location>
</feature>
<dbReference type="InterPro" id="IPR007024">
    <property type="entry name" value="BLUF_domain"/>
</dbReference>
<dbReference type="PROSITE" id="PS50925">
    <property type="entry name" value="BLUF"/>
    <property type="match status" value="1"/>
</dbReference>
<reference evidence="2 3" key="1">
    <citation type="submission" date="2017-11" db="EMBL/GenBank/DDBJ databases">
        <title>Draft genome sequence of magnetotactic bacterium Magnetospirillum kuznetsovii LBB-42.</title>
        <authorList>
            <person name="Grouzdev D.S."/>
            <person name="Rysina M.S."/>
            <person name="Baslerov R.V."/>
            <person name="Koziaeva V."/>
        </authorList>
    </citation>
    <scope>NUCLEOTIDE SEQUENCE [LARGE SCALE GENOMIC DNA]</scope>
    <source>
        <strain evidence="2 3">LBB-42</strain>
    </source>
</reference>
<dbReference type="Pfam" id="PF04940">
    <property type="entry name" value="BLUF"/>
    <property type="match status" value="1"/>
</dbReference>
<dbReference type="SUPFAM" id="SSF54975">
    <property type="entry name" value="Acylphosphatase/BLUF domain-like"/>
    <property type="match status" value="1"/>
</dbReference>
<dbReference type="AlphaFoldDB" id="A0A364NSI2"/>
<dbReference type="GO" id="GO:0009882">
    <property type="term" value="F:blue light photoreceptor activity"/>
    <property type="evidence" value="ECO:0007669"/>
    <property type="project" value="InterPro"/>
</dbReference>
<protein>
    <recommendedName>
        <fullName evidence="1">BLUF domain-containing protein</fullName>
    </recommendedName>
</protein>
<proteinExistence type="predicted"/>
<comment type="caution">
    <text evidence="2">The sequence shown here is derived from an EMBL/GenBank/DDBJ whole genome shotgun (WGS) entry which is preliminary data.</text>
</comment>
<dbReference type="Gene3D" id="3.30.70.100">
    <property type="match status" value="1"/>
</dbReference>
<dbReference type="Proteomes" id="UP000251075">
    <property type="component" value="Unassembled WGS sequence"/>
</dbReference>
<dbReference type="GO" id="GO:0071949">
    <property type="term" value="F:FAD binding"/>
    <property type="evidence" value="ECO:0007669"/>
    <property type="project" value="InterPro"/>
</dbReference>
<dbReference type="RefSeq" id="WP_112147443.1">
    <property type="nucleotide sequence ID" value="NZ_PGTO01000040.1"/>
</dbReference>
<sequence length="185" mass="20828">MLQIIYASATVAPMSDDELGALLAQSRDKNAHDDITGLLVYENGSFLQVIEGLEDRVSPLFDRIKLDPRHNRVRLLPTKNVAEREFGDWVMAYARPHGAADADDGYLDYATDDQLGFDTSEAGHLLSLFRDGLLRQGQNEMTGMVTVTFKARRANVGVRQQNWPGVGHRCARYHGWRGHPSWRPH</sequence>
<evidence type="ECO:0000259" key="1">
    <source>
        <dbReference type="PROSITE" id="PS50925"/>
    </source>
</evidence>